<organism evidence="13 14">
    <name type="scientific">Cryphonectria parasitica (strain ATCC 38755 / EP155)</name>
    <dbReference type="NCBI Taxonomy" id="660469"/>
    <lineage>
        <taxon>Eukaryota</taxon>
        <taxon>Fungi</taxon>
        <taxon>Dikarya</taxon>
        <taxon>Ascomycota</taxon>
        <taxon>Pezizomycotina</taxon>
        <taxon>Sordariomycetes</taxon>
        <taxon>Sordariomycetidae</taxon>
        <taxon>Diaporthales</taxon>
        <taxon>Cryphonectriaceae</taxon>
        <taxon>Cryphonectria-Endothia species complex</taxon>
        <taxon>Cryphonectria</taxon>
    </lineage>
</organism>
<feature type="domain" description="ABC transporter" evidence="11">
    <location>
        <begin position="403"/>
        <end position="627"/>
    </location>
</feature>
<evidence type="ECO:0000256" key="4">
    <source>
        <dbReference type="ARBA" id="ARBA00022737"/>
    </source>
</evidence>
<keyword evidence="4" id="KW-0677">Repeat</keyword>
<dbReference type="InterPro" id="IPR036640">
    <property type="entry name" value="ABC1_TM_sf"/>
</dbReference>
<dbReference type="GO" id="GO:0005737">
    <property type="term" value="C:cytoplasm"/>
    <property type="evidence" value="ECO:0007669"/>
    <property type="project" value="UniProtKB-ARBA"/>
</dbReference>
<evidence type="ECO:0000259" key="11">
    <source>
        <dbReference type="PROSITE" id="PS50893"/>
    </source>
</evidence>
<gene>
    <name evidence="13" type="ORF">M406DRAFT_254718</name>
</gene>
<feature type="transmembrane region" description="Helical" evidence="10">
    <location>
        <begin position="695"/>
        <end position="717"/>
    </location>
</feature>
<dbReference type="CDD" id="cd03244">
    <property type="entry name" value="ABCC_MRP_domain2"/>
    <property type="match status" value="1"/>
</dbReference>
<dbReference type="GO" id="GO:0016020">
    <property type="term" value="C:membrane"/>
    <property type="evidence" value="ECO:0007669"/>
    <property type="project" value="UniProtKB-SubCell"/>
</dbReference>
<dbReference type="Gene3D" id="1.20.1560.10">
    <property type="entry name" value="ABC transporter type 1, transmembrane domain"/>
    <property type="match status" value="2"/>
</dbReference>
<reference evidence="13" key="1">
    <citation type="journal article" date="2020" name="Phytopathology">
        <title>Genome sequence of the chestnut blight fungus Cryphonectria parasitica EP155: A fundamental resource for an archetypical invasive plant pathogen.</title>
        <authorList>
            <person name="Crouch J.A."/>
            <person name="Dawe A."/>
            <person name="Aerts A."/>
            <person name="Barry K."/>
            <person name="Churchill A.C.L."/>
            <person name="Grimwood J."/>
            <person name="Hillman B."/>
            <person name="Milgroom M.G."/>
            <person name="Pangilinan J."/>
            <person name="Smith M."/>
            <person name="Salamov A."/>
            <person name="Schmutz J."/>
            <person name="Yadav J."/>
            <person name="Grigoriev I.V."/>
            <person name="Nuss D."/>
        </authorList>
    </citation>
    <scope>NUCLEOTIDE SEQUENCE</scope>
    <source>
        <strain evidence="13">EP155</strain>
    </source>
</reference>
<dbReference type="RefSeq" id="XP_040777992.1">
    <property type="nucleotide sequence ID" value="XM_040916978.1"/>
</dbReference>
<proteinExistence type="predicted"/>
<dbReference type="CDD" id="cd18579">
    <property type="entry name" value="ABC_6TM_ABCC_D1"/>
    <property type="match status" value="1"/>
</dbReference>
<dbReference type="CDD" id="cd18580">
    <property type="entry name" value="ABC_6TM_ABCC_D2"/>
    <property type="match status" value="1"/>
</dbReference>
<dbReference type="AlphaFoldDB" id="A0A9P5CR91"/>
<feature type="transmembrane region" description="Helical" evidence="10">
    <location>
        <begin position="908"/>
        <end position="928"/>
    </location>
</feature>
<dbReference type="PROSITE" id="PS00211">
    <property type="entry name" value="ABC_TRANSPORTER_1"/>
    <property type="match status" value="1"/>
</dbReference>
<dbReference type="GO" id="GO:0140359">
    <property type="term" value="F:ABC-type transporter activity"/>
    <property type="evidence" value="ECO:0007669"/>
    <property type="project" value="InterPro"/>
</dbReference>
<keyword evidence="5" id="KW-0547">Nucleotide-binding</keyword>
<dbReference type="Pfam" id="PF00664">
    <property type="entry name" value="ABC_membrane"/>
    <property type="match status" value="2"/>
</dbReference>
<evidence type="ECO:0000256" key="3">
    <source>
        <dbReference type="ARBA" id="ARBA00022692"/>
    </source>
</evidence>
<dbReference type="FunFam" id="3.40.50.300:FF:001172">
    <property type="entry name" value="Cystic fibrosis transmembrane conductance regulator"/>
    <property type="match status" value="1"/>
</dbReference>
<keyword evidence="14" id="KW-1185">Reference proteome</keyword>
<feature type="transmembrane region" description="Helical" evidence="10">
    <location>
        <begin position="661"/>
        <end position="683"/>
    </location>
</feature>
<name>A0A9P5CR91_CRYP1</name>
<evidence type="ECO:0000256" key="1">
    <source>
        <dbReference type="ARBA" id="ARBA00004141"/>
    </source>
</evidence>
<dbReference type="EMBL" id="MU032346">
    <property type="protein sequence ID" value="KAF3767031.1"/>
    <property type="molecule type" value="Genomic_DNA"/>
</dbReference>
<dbReference type="PROSITE" id="PS50929">
    <property type="entry name" value="ABC_TM1F"/>
    <property type="match status" value="2"/>
</dbReference>
<dbReference type="PANTHER" id="PTHR24223">
    <property type="entry name" value="ATP-BINDING CASSETTE SUB-FAMILY C"/>
    <property type="match status" value="1"/>
</dbReference>
<evidence type="ECO:0000256" key="9">
    <source>
        <dbReference type="ARBA" id="ARBA00023180"/>
    </source>
</evidence>
<dbReference type="InterPro" id="IPR003593">
    <property type="entry name" value="AAA+_ATPase"/>
</dbReference>
<protein>
    <submittedName>
        <fullName evidence="13">P-loop containing nucleoside triphosphate hydrolase protein</fullName>
    </submittedName>
</protein>
<evidence type="ECO:0000256" key="5">
    <source>
        <dbReference type="ARBA" id="ARBA00022741"/>
    </source>
</evidence>
<feature type="domain" description="ABC transmembrane type-1" evidence="12">
    <location>
        <begin position="661"/>
        <end position="903"/>
    </location>
</feature>
<keyword evidence="3 10" id="KW-0812">Transmembrane</keyword>
<keyword evidence="7 10" id="KW-1133">Transmembrane helix</keyword>
<evidence type="ECO:0000313" key="13">
    <source>
        <dbReference type="EMBL" id="KAF3767031.1"/>
    </source>
</evidence>
<dbReference type="SMART" id="SM00382">
    <property type="entry name" value="AAA"/>
    <property type="match status" value="2"/>
</dbReference>
<dbReference type="InterPro" id="IPR027417">
    <property type="entry name" value="P-loop_NTPase"/>
</dbReference>
<dbReference type="GO" id="GO:0005524">
    <property type="term" value="F:ATP binding"/>
    <property type="evidence" value="ECO:0007669"/>
    <property type="project" value="UniProtKB-KW"/>
</dbReference>
<feature type="transmembrane region" description="Helical" evidence="10">
    <location>
        <begin position="214"/>
        <end position="241"/>
    </location>
</feature>
<dbReference type="GO" id="GO:0016887">
    <property type="term" value="F:ATP hydrolysis activity"/>
    <property type="evidence" value="ECO:0007669"/>
    <property type="project" value="InterPro"/>
</dbReference>
<dbReference type="InterPro" id="IPR017871">
    <property type="entry name" value="ABC_transporter-like_CS"/>
</dbReference>
<dbReference type="CDD" id="cd03250">
    <property type="entry name" value="ABCC_MRP_domain1"/>
    <property type="match status" value="1"/>
</dbReference>
<dbReference type="InterPro" id="IPR050173">
    <property type="entry name" value="ABC_transporter_C-like"/>
</dbReference>
<comment type="subcellular location">
    <subcellularLocation>
        <location evidence="1">Membrane</location>
        <topology evidence="1">Multi-pass membrane protein</topology>
    </subcellularLocation>
</comment>
<keyword evidence="2" id="KW-0813">Transport</keyword>
<feature type="transmembrane region" description="Helical" evidence="10">
    <location>
        <begin position="302"/>
        <end position="335"/>
    </location>
</feature>
<dbReference type="InterPro" id="IPR044746">
    <property type="entry name" value="ABCC_6TM_D1"/>
</dbReference>
<evidence type="ECO:0000256" key="8">
    <source>
        <dbReference type="ARBA" id="ARBA00023136"/>
    </source>
</evidence>
<feature type="transmembrane region" description="Helical" evidence="10">
    <location>
        <begin position="347"/>
        <end position="366"/>
    </location>
</feature>
<dbReference type="InterPro" id="IPR011527">
    <property type="entry name" value="ABC1_TM_dom"/>
</dbReference>
<dbReference type="InterPro" id="IPR044726">
    <property type="entry name" value="ABCC_6TM_D2"/>
</dbReference>
<evidence type="ECO:0000256" key="6">
    <source>
        <dbReference type="ARBA" id="ARBA00022840"/>
    </source>
</evidence>
<dbReference type="PANTHER" id="PTHR24223:SF399">
    <property type="entry name" value="ABC TRANSPORTER ATNG"/>
    <property type="match status" value="1"/>
</dbReference>
<keyword evidence="13" id="KW-0378">Hydrolase</keyword>
<feature type="transmembrane region" description="Helical" evidence="10">
    <location>
        <begin position="780"/>
        <end position="803"/>
    </location>
</feature>
<feature type="domain" description="ABC transporter" evidence="11">
    <location>
        <begin position="976"/>
        <end position="1212"/>
    </location>
</feature>
<keyword evidence="6" id="KW-0067">ATP-binding</keyword>
<dbReference type="GeneID" id="63834107"/>
<evidence type="ECO:0000256" key="7">
    <source>
        <dbReference type="ARBA" id="ARBA00022989"/>
    </source>
</evidence>
<dbReference type="SUPFAM" id="SSF52540">
    <property type="entry name" value="P-loop containing nucleoside triphosphate hydrolases"/>
    <property type="match status" value="2"/>
</dbReference>
<evidence type="ECO:0000256" key="10">
    <source>
        <dbReference type="SAM" id="Phobius"/>
    </source>
</evidence>
<dbReference type="Gene3D" id="3.40.50.300">
    <property type="entry name" value="P-loop containing nucleotide triphosphate hydrolases"/>
    <property type="match status" value="2"/>
</dbReference>
<dbReference type="OrthoDB" id="6500128at2759"/>
<accession>A0A9P5CR91</accession>
<evidence type="ECO:0000259" key="12">
    <source>
        <dbReference type="PROSITE" id="PS50929"/>
    </source>
</evidence>
<dbReference type="PROSITE" id="PS50893">
    <property type="entry name" value="ABC_TRANSPORTER_2"/>
    <property type="match status" value="2"/>
</dbReference>
<dbReference type="FunFam" id="1.20.1560.10:FF:000013">
    <property type="entry name" value="ABC transporter C family member 2"/>
    <property type="match status" value="1"/>
</dbReference>
<dbReference type="Proteomes" id="UP000803844">
    <property type="component" value="Unassembled WGS sequence"/>
</dbReference>
<comment type="caution">
    <text evidence="13">The sequence shown here is derived from an EMBL/GenBank/DDBJ whole genome shotgun (WGS) entry which is preliminary data.</text>
</comment>
<evidence type="ECO:0000256" key="2">
    <source>
        <dbReference type="ARBA" id="ARBA00022448"/>
    </source>
</evidence>
<dbReference type="SUPFAM" id="SSF90123">
    <property type="entry name" value="ABC transporter transmembrane region"/>
    <property type="match status" value="2"/>
</dbReference>
<feature type="domain" description="ABC transmembrane type-1" evidence="12">
    <location>
        <begin position="97"/>
        <end position="370"/>
    </location>
</feature>
<dbReference type="Pfam" id="PF00005">
    <property type="entry name" value="ABC_tran"/>
    <property type="match status" value="2"/>
</dbReference>
<keyword evidence="9" id="KW-0325">Glycoprotein</keyword>
<sequence length="1233" mass="135025">MTTSSSGHWLSKALFWTTKQQDGPVAIDPLLYYVSPLQLWLGKLVSAVNKTGIMENEWLPVFSKASAHLRLVFAKIRSEHGAKAAFIFQWETGGMLLLGVTLELIYSVASVSAPLLLRLLLLDTHSATLAWLLVGANIVATLAGRAKNQVVRTQSTWVEVMLRTAIFEKSLRLSPAARRVHPPAQIINMSAVDVDFLSAYVLKIHDIWVAPLQITAIVVLAASIIGPAALVGFLLLLIMFFSQSMASQITRGAVVKYVHLNDQRLGPLRELLNNIKSVKAAAYEFLFRDRVSRVRNEQLKALWVYLSMAFWLFSAINVSIPSFTAAAAFLFYYLTGHELTAAVVFPALAYFNLLGQPVFFATLAVTRQAAILPSFKRVRTLMAAEESDPIAQSSLVSDADAAVEFEKASFTYASFSDDHSDGQKLEVGDLVLPRNKLTAVIGPTGSGKSSLLQAILGEMALDGSIRIHGSLAYVAQDPWIMSGTLRDNIVFMSKLDQARYQEVVRQCCLDDDFRSFPGGDQFVVGEAGNNLSGGQRARIALARALYSQPQILLLDDPLSAVDGRVRQMLFRTIRSLDITVILVTLHTSFEWLHDADSNDQADHPPCQDHKPNDATDVDADDRAAAALELIEEEERARGAVKSDVLAFYTLNAGGVIEVVKLACMAIFLTVSKVMGSYWFVWWIDDQLGLRQGQYLGGYLGLTLATCVFTSFLSIFLVRCTMRASREIHSSIVDSLLTAPISYFQRQPTGRILNRLSSDIEALDTKIINAVDAVIGTATTLFASLCLIALSSPIVVVAIIPYILMTTFYQSRFRIASREVQRSSSILQSPVTAIVSEALNAPASIKAYGAIMFMVSKHGAALDHLMSAKIVRKSLDTWITLRAELAANILLLVVVMLTVAGYITDVLGGLALTFATGLANDVFLMTWGLTDLEVQMNSIERLQEYHDNLPKEGQVRGLLVESTPVPKDWPRESEIDIKNMSLFYPSRPTPAVDNLTLHIQSGERLGVVGRTGSGKSTLVSSIARLVDPTSGSIAINGVETASISTQRLRLAVHTLPQEPLIFEGNVRENLDPRGQHTDEEILNVLDQCGLKSTLAENSSTATILSKNLTTGGTDLSAGQRQLLCAARVLLERPPILLVDEAAANIDYETDEALQKALHTMLPESTTMMTIAHRAASLAWLDRIIVMETGKIVEEGTPAELLENEGSYYYKAVRTEGERALQAALVVARTRQDRG</sequence>
<keyword evidence="8 10" id="KW-0472">Membrane</keyword>
<feature type="transmembrane region" description="Helical" evidence="10">
    <location>
        <begin position="884"/>
        <end position="902"/>
    </location>
</feature>
<evidence type="ECO:0000313" key="14">
    <source>
        <dbReference type="Proteomes" id="UP000803844"/>
    </source>
</evidence>
<dbReference type="InterPro" id="IPR003439">
    <property type="entry name" value="ABC_transporter-like_ATP-bd"/>
</dbReference>